<dbReference type="PANTHER" id="PTHR13633:SF3">
    <property type="entry name" value="MITOCHONDRIAL TRANSCRIPTION RESCUE FACTOR 1"/>
    <property type="match status" value="1"/>
</dbReference>
<gene>
    <name evidence="3" type="ORF">Q4F26_03655</name>
</gene>
<comment type="caution">
    <text evidence="3">The sequence shown here is derived from an EMBL/GenBank/DDBJ whole genome shotgun (WGS) entry which is preliminary data.</text>
</comment>
<dbReference type="PROSITE" id="PS50889">
    <property type="entry name" value="S4"/>
    <property type="match status" value="1"/>
</dbReference>
<dbReference type="Gene3D" id="3.30.70.330">
    <property type="match status" value="1"/>
</dbReference>
<evidence type="ECO:0000256" key="1">
    <source>
        <dbReference type="PROSITE-ProRule" id="PRU00182"/>
    </source>
</evidence>
<dbReference type="InterPro" id="IPR002942">
    <property type="entry name" value="S4_RNA-bd"/>
</dbReference>
<dbReference type="SMART" id="SM00363">
    <property type="entry name" value="S4"/>
    <property type="match status" value="1"/>
</dbReference>
<proteinExistence type="predicted"/>
<dbReference type="Proteomes" id="UP001171751">
    <property type="component" value="Unassembled WGS sequence"/>
</dbReference>
<dbReference type="SUPFAM" id="SSF55174">
    <property type="entry name" value="Alpha-L RNA-binding motif"/>
    <property type="match status" value="1"/>
</dbReference>
<dbReference type="Gene3D" id="3.30.1370.160">
    <property type="match status" value="1"/>
</dbReference>
<dbReference type="GO" id="GO:0003723">
    <property type="term" value="F:RNA binding"/>
    <property type="evidence" value="ECO:0007669"/>
    <property type="project" value="UniProtKB-KW"/>
</dbReference>
<dbReference type="Pfam" id="PF21278">
    <property type="entry name" value="YlmH_1st"/>
    <property type="match status" value="1"/>
</dbReference>
<dbReference type="AlphaFoldDB" id="A0AA43UCF9"/>
<reference evidence="3" key="1">
    <citation type="submission" date="2023-07" db="EMBL/GenBank/DDBJ databases">
        <title>Between Cages and Wild: Unraveling the Impact of Captivity on Animal Microbiomes and Antimicrobial Resistance.</title>
        <authorList>
            <person name="Schmartz G.P."/>
            <person name="Rehner J."/>
            <person name="Schuff M.J."/>
            <person name="Becker S.L."/>
            <person name="Kravczyk M."/>
            <person name="Gurevich A."/>
            <person name="Francke R."/>
            <person name="Mueller R."/>
            <person name="Keller V."/>
            <person name="Keller A."/>
        </authorList>
    </citation>
    <scope>NUCLEOTIDE SEQUENCE</scope>
    <source>
        <strain evidence="3">S39M_St_73</strain>
    </source>
</reference>
<dbReference type="Gene3D" id="3.10.290.10">
    <property type="entry name" value="RNA-binding S4 domain"/>
    <property type="match status" value="1"/>
</dbReference>
<keyword evidence="1" id="KW-0694">RNA-binding</keyword>
<evidence type="ECO:0000259" key="2">
    <source>
        <dbReference type="SMART" id="SM00363"/>
    </source>
</evidence>
<dbReference type="EMBL" id="JAUNQW010000011">
    <property type="protein sequence ID" value="MDO5457419.1"/>
    <property type="molecule type" value="Genomic_DNA"/>
</dbReference>
<dbReference type="PANTHER" id="PTHR13633">
    <property type="entry name" value="MITOCHONDRIAL TRANSCRIPTION RESCUE FACTOR 1"/>
    <property type="match status" value="1"/>
</dbReference>
<keyword evidence="4" id="KW-1185">Reference proteome</keyword>
<evidence type="ECO:0000313" key="3">
    <source>
        <dbReference type="EMBL" id="MDO5457419.1"/>
    </source>
</evidence>
<organism evidence="3 4">
    <name type="scientific">Atopococcus tabaci</name>
    <dbReference type="NCBI Taxonomy" id="269774"/>
    <lineage>
        <taxon>Bacteria</taxon>
        <taxon>Bacillati</taxon>
        <taxon>Bacillota</taxon>
        <taxon>Bacilli</taxon>
        <taxon>Lactobacillales</taxon>
        <taxon>Carnobacteriaceae</taxon>
        <taxon>Atopococcus</taxon>
    </lineage>
</organism>
<feature type="domain" description="RNA-binding S4" evidence="2">
    <location>
        <begin position="184"/>
        <end position="241"/>
    </location>
</feature>
<dbReference type="Pfam" id="PF17774">
    <property type="entry name" value="YlmH_RBD"/>
    <property type="match status" value="1"/>
</dbReference>
<dbReference type="InterPro" id="IPR012677">
    <property type="entry name" value="Nucleotide-bd_a/b_plait_sf"/>
</dbReference>
<accession>A0AA43UCF9</accession>
<dbReference type="InterPro" id="IPR036986">
    <property type="entry name" value="S4_RNA-bd_sf"/>
</dbReference>
<dbReference type="Pfam" id="PF01479">
    <property type="entry name" value="S4"/>
    <property type="match status" value="1"/>
</dbReference>
<name>A0AA43UCF9_9LACT</name>
<dbReference type="InterPro" id="IPR048443">
    <property type="entry name" value="RqcP2_N"/>
</dbReference>
<protein>
    <submittedName>
        <fullName evidence="3">YlmH/Sll1252 family protein</fullName>
    </submittedName>
</protein>
<sequence>MTGGTIYQHFRAEERPFIDSILDWIYKVEDYYTPHLTNFMNPRQQHILRSIVGNRETIRLDFYGGYDDAERKRALISPFYSESSEDDFELQLFEVEYPRDFLKISHGQILGSSLSLGIDREKFGDIITDGQRWQFFVDKKLKEFIKLELTKISRHSVLLKAVDPGNQLEVREKYETKTVSISSFRVDAVISSAFNFSRTKAKEFIQADKVKLNWNPISQPSIEVSLYDVLSVRGFGRVMIDEKVGQSRKNKEIVDLKILNRNQ</sequence>
<evidence type="ECO:0000313" key="4">
    <source>
        <dbReference type="Proteomes" id="UP001171751"/>
    </source>
</evidence>
<dbReference type="InterPro" id="IPR040591">
    <property type="entry name" value="RqcP2_RBD"/>
</dbReference>